<dbReference type="EMBL" id="JASJQH010000736">
    <property type="protein sequence ID" value="KAK9763087.1"/>
    <property type="molecule type" value="Genomic_DNA"/>
</dbReference>
<gene>
    <name evidence="1" type="ORF">K7432_010566</name>
</gene>
<comment type="caution">
    <text evidence="1">The sequence shown here is derived from an EMBL/GenBank/DDBJ whole genome shotgun (WGS) entry which is preliminary data.</text>
</comment>
<reference evidence="1 2" key="1">
    <citation type="submission" date="2023-04" db="EMBL/GenBank/DDBJ databases">
        <title>Genome of Basidiobolus ranarum AG-B5.</title>
        <authorList>
            <person name="Stajich J.E."/>
            <person name="Carter-House D."/>
            <person name="Gryganskyi A."/>
        </authorList>
    </citation>
    <scope>NUCLEOTIDE SEQUENCE [LARGE SCALE GENOMIC DNA]</scope>
    <source>
        <strain evidence="1 2">AG-B5</strain>
    </source>
</reference>
<sequence length="200" mass="21571">MSMKKEANTIQLEETKLVPAIVMRDTPNIIGAIQQLLDQPGVQSTSILKGALENNLLSTGEIGQHIELPNTGTNPTAHVLSSNEKNNLITGLSSSSLPDSLKGNNPLFEILKGEQRGNLDEPKANLNLLKRSLPLSSLGGPDGGIFHIGDSILSEPLVRMSNTERKEEQRIVEILGDAENIELSITSGIFNDKSPEKPGY</sequence>
<keyword evidence="2" id="KW-1185">Reference proteome</keyword>
<accession>A0ABR2WNJ1</accession>
<dbReference type="Proteomes" id="UP001479436">
    <property type="component" value="Unassembled WGS sequence"/>
</dbReference>
<protein>
    <submittedName>
        <fullName evidence="1">Uncharacterized protein</fullName>
    </submittedName>
</protein>
<proteinExistence type="predicted"/>
<organism evidence="1 2">
    <name type="scientific">Basidiobolus ranarum</name>
    <dbReference type="NCBI Taxonomy" id="34480"/>
    <lineage>
        <taxon>Eukaryota</taxon>
        <taxon>Fungi</taxon>
        <taxon>Fungi incertae sedis</taxon>
        <taxon>Zoopagomycota</taxon>
        <taxon>Entomophthoromycotina</taxon>
        <taxon>Basidiobolomycetes</taxon>
        <taxon>Basidiobolales</taxon>
        <taxon>Basidiobolaceae</taxon>
        <taxon>Basidiobolus</taxon>
    </lineage>
</organism>
<evidence type="ECO:0000313" key="1">
    <source>
        <dbReference type="EMBL" id="KAK9763087.1"/>
    </source>
</evidence>
<evidence type="ECO:0000313" key="2">
    <source>
        <dbReference type="Proteomes" id="UP001479436"/>
    </source>
</evidence>
<name>A0ABR2WNJ1_9FUNG</name>